<organism evidence="3 4">
    <name type="scientific">Syncephalastrum racemosum</name>
    <name type="common">Filamentous fungus</name>
    <dbReference type="NCBI Taxonomy" id="13706"/>
    <lineage>
        <taxon>Eukaryota</taxon>
        <taxon>Fungi</taxon>
        <taxon>Fungi incertae sedis</taxon>
        <taxon>Mucoromycota</taxon>
        <taxon>Mucoromycotina</taxon>
        <taxon>Mucoromycetes</taxon>
        <taxon>Mucorales</taxon>
        <taxon>Syncephalastraceae</taxon>
        <taxon>Syncephalastrum</taxon>
    </lineage>
</organism>
<proteinExistence type="predicted"/>
<protein>
    <submittedName>
        <fullName evidence="3">Uncharacterized protein</fullName>
    </submittedName>
</protein>
<feature type="compositionally biased region" description="Polar residues" evidence="1">
    <location>
        <begin position="67"/>
        <end position="92"/>
    </location>
</feature>
<comment type="caution">
    <text evidence="3">The sequence shown here is derived from an EMBL/GenBank/DDBJ whole genome shotgun (WGS) entry which is preliminary data.</text>
</comment>
<sequence length="125" mass="14178">MPYNRDRNGRKTSTAGRMSQWNRMETGKRRLCISIILVVGGCLLFCHLLSLFFLVWTQEKKKVPGDSTKTMGVSEVRNNVQKSPHPTKSANLVPQHDSRVTGKKEYPDRPWGAARGTHTITKARQ</sequence>
<evidence type="ECO:0000256" key="1">
    <source>
        <dbReference type="SAM" id="MobiDB-lite"/>
    </source>
</evidence>
<gene>
    <name evidence="3" type="ORF">BCR43DRAFT_484216</name>
</gene>
<evidence type="ECO:0000313" key="3">
    <source>
        <dbReference type="EMBL" id="ORZ03946.1"/>
    </source>
</evidence>
<evidence type="ECO:0000256" key="2">
    <source>
        <dbReference type="SAM" id="Phobius"/>
    </source>
</evidence>
<dbReference type="InParanoid" id="A0A1X2HWI8"/>
<keyword evidence="2" id="KW-0472">Membrane</keyword>
<reference evidence="3 4" key="1">
    <citation type="submission" date="2016-07" db="EMBL/GenBank/DDBJ databases">
        <title>Pervasive Adenine N6-methylation of Active Genes in Fungi.</title>
        <authorList>
            <consortium name="DOE Joint Genome Institute"/>
            <person name="Mondo S.J."/>
            <person name="Dannebaum R.O."/>
            <person name="Kuo R.C."/>
            <person name="Labutti K."/>
            <person name="Haridas S."/>
            <person name="Kuo A."/>
            <person name="Salamov A."/>
            <person name="Ahrendt S.R."/>
            <person name="Lipzen A."/>
            <person name="Sullivan W."/>
            <person name="Andreopoulos W.B."/>
            <person name="Clum A."/>
            <person name="Lindquist E."/>
            <person name="Daum C."/>
            <person name="Ramamoorthy G.K."/>
            <person name="Gryganskyi A."/>
            <person name="Culley D."/>
            <person name="Magnuson J.K."/>
            <person name="James T.Y."/>
            <person name="O'Malley M.A."/>
            <person name="Stajich J.E."/>
            <person name="Spatafora J.W."/>
            <person name="Visel A."/>
            <person name="Grigoriev I.V."/>
        </authorList>
    </citation>
    <scope>NUCLEOTIDE SEQUENCE [LARGE SCALE GENOMIC DNA]</scope>
    <source>
        <strain evidence="3 4">NRRL 2496</strain>
    </source>
</reference>
<evidence type="ECO:0000313" key="4">
    <source>
        <dbReference type="Proteomes" id="UP000242180"/>
    </source>
</evidence>
<keyword evidence="2" id="KW-1133">Transmembrane helix</keyword>
<dbReference type="Proteomes" id="UP000242180">
    <property type="component" value="Unassembled WGS sequence"/>
</dbReference>
<feature type="transmembrane region" description="Helical" evidence="2">
    <location>
        <begin position="31"/>
        <end position="56"/>
    </location>
</feature>
<feature type="region of interest" description="Disordered" evidence="1">
    <location>
        <begin position="62"/>
        <end position="125"/>
    </location>
</feature>
<dbReference type="AlphaFoldDB" id="A0A1X2HWI8"/>
<accession>A0A1X2HWI8</accession>
<name>A0A1X2HWI8_SYNRA</name>
<dbReference type="EMBL" id="MCGN01000001">
    <property type="protein sequence ID" value="ORZ03946.1"/>
    <property type="molecule type" value="Genomic_DNA"/>
</dbReference>
<keyword evidence="2" id="KW-0812">Transmembrane</keyword>
<feature type="compositionally biased region" description="Basic and acidic residues" evidence="1">
    <location>
        <begin position="96"/>
        <end position="108"/>
    </location>
</feature>
<keyword evidence="4" id="KW-1185">Reference proteome</keyword>